<dbReference type="InParanoid" id="A0A165DQQ4"/>
<dbReference type="EMBL" id="KV424040">
    <property type="protein sequence ID" value="KZT53328.1"/>
    <property type="molecule type" value="Genomic_DNA"/>
</dbReference>
<dbReference type="GO" id="GO:0003676">
    <property type="term" value="F:nucleic acid binding"/>
    <property type="evidence" value="ECO:0007669"/>
    <property type="project" value="InterPro"/>
</dbReference>
<dbReference type="STRING" id="1353952.A0A165DQQ4"/>
<dbReference type="Gene3D" id="3.30.420.10">
    <property type="entry name" value="Ribonuclease H-like superfamily/Ribonuclease H"/>
    <property type="match status" value="1"/>
</dbReference>
<evidence type="ECO:0000313" key="1">
    <source>
        <dbReference type="EMBL" id="KZT53328.1"/>
    </source>
</evidence>
<gene>
    <name evidence="1" type="ORF">CALCODRAFT_410901</name>
</gene>
<dbReference type="InterPro" id="IPR012337">
    <property type="entry name" value="RNaseH-like_sf"/>
</dbReference>
<feature type="non-terminal residue" evidence="1">
    <location>
        <position position="233"/>
    </location>
</feature>
<dbReference type="OrthoDB" id="444848at2759"/>
<proteinExistence type="predicted"/>
<evidence type="ECO:0008006" key="3">
    <source>
        <dbReference type="Google" id="ProtNLM"/>
    </source>
</evidence>
<evidence type="ECO:0000313" key="2">
    <source>
        <dbReference type="Proteomes" id="UP000076842"/>
    </source>
</evidence>
<feature type="non-terminal residue" evidence="1">
    <location>
        <position position="1"/>
    </location>
</feature>
<dbReference type="SUPFAM" id="SSF53098">
    <property type="entry name" value="Ribonuclease H-like"/>
    <property type="match status" value="1"/>
</dbReference>
<accession>A0A165DQQ4</accession>
<keyword evidence="2" id="KW-1185">Reference proteome</keyword>
<name>A0A165DQQ4_9BASI</name>
<dbReference type="InterPro" id="IPR036397">
    <property type="entry name" value="RNaseH_sf"/>
</dbReference>
<dbReference type="AlphaFoldDB" id="A0A165DQQ4"/>
<protein>
    <recommendedName>
        <fullName evidence="3">Integrase catalytic domain-containing protein</fullName>
    </recommendedName>
</protein>
<sequence>AIEDLAQRYGIQHIRISAYNSRANGAVESKHFTMGQAIMKSCNGNVSHWLDYVPLAFWSEQISIQHSMGYSAYYMVHGTHPTLPMDLEQVTFLVPPPDLPMSDSEMLTYRIRQLQRRLEDLDWVVQAVLDARRYNSKRFLRDNVAIISTLRHEPGTLVLLRNTRIKKELNWKAKPCYLGPLIVVHHNSGGSYMLADLNGAILKARVAQFRVIPYYPRDGITYKLDNLLHMDTD</sequence>
<organism evidence="1 2">
    <name type="scientific">Calocera cornea HHB12733</name>
    <dbReference type="NCBI Taxonomy" id="1353952"/>
    <lineage>
        <taxon>Eukaryota</taxon>
        <taxon>Fungi</taxon>
        <taxon>Dikarya</taxon>
        <taxon>Basidiomycota</taxon>
        <taxon>Agaricomycotina</taxon>
        <taxon>Dacrymycetes</taxon>
        <taxon>Dacrymycetales</taxon>
        <taxon>Dacrymycetaceae</taxon>
        <taxon>Calocera</taxon>
    </lineage>
</organism>
<dbReference type="Proteomes" id="UP000076842">
    <property type="component" value="Unassembled WGS sequence"/>
</dbReference>
<reference evidence="1 2" key="1">
    <citation type="journal article" date="2016" name="Mol. Biol. Evol.">
        <title>Comparative Genomics of Early-Diverging Mushroom-Forming Fungi Provides Insights into the Origins of Lignocellulose Decay Capabilities.</title>
        <authorList>
            <person name="Nagy L.G."/>
            <person name="Riley R."/>
            <person name="Tritt A."/>
            <person name="Adam C."/>
            <person name="Daum C."/>
            <person name="Floudas D."/>
            <person name="Sun H."/>
            <person name="Yadav J.S."/>
            <person name="Pangilinan J."/>
            <person name="Larsson K.H."/>
            <person name="Matsuura K."/>
            <person name="Barry K."/>
            <person name="Labutti K."/>
            <person name="Kuo R."/>
            <person name="Ohm R.A."/>
            <person name="Bhattacharya S.S."/>
            <person name="Shirouzu T."/>
            <person name="Yoshinaga Y."/>
            <person name="Martin F.M."/>
            <person name="Grigoriev I.V."/>
            <person name="Hibbett D.S."/>
        </authorList>
    </citation>
    <scope>NUCLEOTIDE SEQUENCE [LARGE SCALE GENOMIC DNA]</scope>
    <source>
        <strain evidence="1 2">HHB12733</strain>
    </source>
</reference>